<dbReference type="Proteomes" id="UP001303760">
    <property type="component" value="Unassembled WGS sequence"/>
</dbReference>
<proteinExistence type="predicted"/>
<reference evidence="1" key="1">
    <citation type="journal article" date="2023" name="Mol. Phylogenet. Evol.">
        <title>Genome-scale phylogeny and comparative genomics of the fungal order Sordariales.</title>
        <authorList>
            <person name="Hensen N."/>
            <person name="Bonometti L."/>
            <person name="Westerberg I."/>
            <person name="Brannstrom I.O."/>
            <person name="Guillou S."/>
            <person name="Cros-Aarteil S."/>
            <person name="Calhoun S."/>
            <person name="Haridas S."/>
            <person name="Kuo A."/>
            <person name="Mondo S."/>
            <person name="Pangilinan J."/>
            <person name="Riley R."/>
            <person name="LaButti K."/>
            <person name="Andreopoulos B."/>
            <person name="Lipzen A."/>
            <person name="Chen C."/>
            <person name="Yan M."/>
            <person name="Daum C."/>
            <person name="Ng V."/>
            <person name="Clum A."/>
            <person name="Steindorff A."/>
            <person name="Ohm R.A."/>
            <person name="Martin F."/>
            <person name="Silar P."/>
            <person name="Natvig D.O."/>
            <person name="Lalanne C."/>
            <person name="Gautier V."/>
            <person name="Ament-Velasquez S.L."/>
            <person name="Kruys A."/>
            <person name="Hutchinson M.I."/>
            <person name="Powell A.J."/>
            <person name="Barry K."/>
            <person name="Miller A.N."/>
            <person name="Grigoriev I.V."/>
            <person name="Debuchy R."/>
            <person name="Gladieux P."/>
            <person name="Hiltunen Thoren M."/>
            <person name="Johannesson H."/>
        </authorList>
    </citation>
    <scope>NUCLEOTIDE SEQUENCE</scope>
    <source>
        <strain evidence="1">CBS 532.94</strain>
    </source>
</reference>
<comment type="caution">
    <text evidence="1">The sequence shown here is derived from an EMBL/GenBank/DDBJ whole genome shotgun (WGS) entry which is preliminary data.</text>
</comment>
<evidence type="ECO:0000313" key="2">
    <source>
        <dbReference type="Proteomes" id="UP001303760"/>
    </source>
</evidence>
<gene>
    <name evidence="1" type="ORF">C8A03DRAFT_16591</name>
</gene>
<evidence type="ECO:0000313" key="1">
    <source>
        <dbReference type="EMBL" id="KAK4236802.1"/>
    </source>
</evidence>
<keyword evidence="2" id="KW-1185">Reference proteome</keyword>
<organism evidence="1 2">
    <name type="scientific">Achaetomium macrosporum</name>
    <dbReference type="NCBI Taxonomy" id="79813"/>
    <lineage>
        <taxon>Eukaryota</taxon>
        <taxon>Fungi</taxon>
        <taxon>Dikarya</taxon>
        <taxon>Ascomycota</taxon>
        <taxon>Pezizomycotina</taxon>
        <taxon>Sordariomycetes</taxon>
        <taxon>Sordariomycetidae</taxon>
        <taxon>Sordariales</taxon>
        <taxon>Chaetomiaceae</taxon>
        <taxon>Achaetomium</taxon>
    </lineage>
</organism>
<protein>
    <submittedName>
        <fullName evidence="1">Uncharacterized protein</fullName>
    </submittedName>
</protein>
<sequence length="196" mass="21888">MEGVYNTIIIIFCRSITRGAGALNFFSHAAELTICFTHCTVNILGVRLRWGKQQKFRAEFARFLGTIRENTYWIDSEANVALHILSYDLTNRGHREILASMSAMRTPSATGSPATGVTASNASYRMITHLANPSFFGRQEELRRCCQVWKLGNSPRNCPLGLLRQHFMLLAVGGALLSLGYEVLGKMVSISHPFNF</sequence>
<dbReference type="EMBL" id="MU860171">
    <property type="protein sequence ID" value="KAK4236802.1"/>
    <property type="molecule type" value="Genomic_DNA"/>
</dbReference>
<accession>A0AAN7C891</accession>
<name>A0AAN7C891_9PEZI</name>
<reference evidence="1" key="2">
    <citation type="submission" date="2023-05" db="EMBL/GenBank/DDBJ databases">
        <authorList>
            <consortium name="Lawrence Berkeley National Laboratory"/>
            <person name="Steindorff A."/>
            <person name="Hensen N."/>
            <person name="Bonometti L."/>
            <person name="Westerberg I."/>
            <person name="Brannstrom I.O."/>
            <person name="Guillou S."/>
            <person name="Cros-Aarteil S."/>
            <person name="Calhoun S."/>
            <person name="Haridas S."/>
            <person name="Kuo A."/>
            <person name="Mondo S."/>
            <person name="Pangilinan J."/>
            <person name="Riley R."/>
            <person name="Labutti K."/>
            <person name="Andreopoulos B."/>
            <person name="Lipzen A."/>
            <person name="Chen C."/>
            <person name="Yanf M."/>
            <person name="Daum C."/>
            <person name="Ng V."/>
            <person name="Clum A."/>
            <person name="Ohm R."/>
            <person name="Martin F."/>
            <person name="Silar P."/>
            <person name="Natvig D."/>
            <person name="Lalanne C."/>
            <person name="Gautier V."/>
            <person name="Ament-Velasquez S.L."/>
            <person name="Kruys A."/>
            <person name="Hutchinson M.I."/>
            <person name="Powell A.J."/>
            <person name="Barry K."/>
            <person name="Miller A.N."/>
            <person name="Grigoriev I.V."/>
            <person name="Debuchy R."/>
            <person name="Gladieux P."/>
            <person name="Thoren M.H."/>
            <person name="Johannesson H."/>
        </authorList>
    </citation>
    <scope>NUCLEOTIDE SEQUENCE</scope>
    <source>
        <strain evidence="1">CBS 532.94</strain>
    </source>
</reference>
<dbReference type="AlphaFoldDB" id="A0AAN7C891"/>